<evidence type="ECO:0000313" key="4">
    <source>
        <dbReference type="Proteomes" id="UP001149607"/>
    </source>
</evidence>
<gene>
    <name evidence="2" type="ORF">ORY91_000506</name>
    <name evidence="3" type="ORF">V9W64_01900</name>
</gene>
<accession>A0A9X4E0B1</accession>
<dbReference type="RefSeq" id="WP_274584644.1">
    <property type="nucleotide sequence ID" value="NZ_CP145811.1"/>
</dbReference>
<dbReference type="PROSITE" id="PS51257">
    <property type="entry name" value="PROKAR_LIPOPROTEIN"/>
    <property type="match status" value="1"/>
</dbReference>
<evidence type="ECO:0000313" key="2">
    <source>
        <dbReference type="EMBL" id="MDD9327125.1"/>
    </source>
</evidence>
<protein>
    <submittedName>
        <fullName evidence="2">Prokaryotic membrane lipolipid attachment site family protein</fullName>
    </submittedName>
</protein>
<reference evidence="2" key="1">
    <citation type="submission" date="2022-10" db="EMBL/GenBank/DDBJ databases">
        <authorList>
            <person name="Boutroux M."/>
        </authorList>
    </citation>
    <scope>NUCLEOTIDE SEQUENCE</scope>
    <source>
        <strain evidence="2">51.81</strain>
    </source>
</reference>
<sequence length="163" mass="18082">MKKHFAAAAMLLALAGCSSIYVPTLQEVPVKVRSNPDIDTSAVPFRLAPSHWSDVAKLSAEMQRLAVQVGKDELTRVQAAQHLNRFRLNLVGRNAVDDDVYNVYLRAAVDSQRGAISSEESKLLVERAVRGWQQRWPNMTSKPSNPAFTNAMIEILGLDKPLQ</sequence>
<dbReference type="EMBL" id="JAPQFL010000001">
    <property type="protein sequence ID" value="MDD9327125.1"/>
    <property type="molecule type" value="Genomic_DNA"/>
</dbReference>
<dbReference type="AlphaFoldDB" id="A0A9X4E0B1"/>
<proteinExistence type="predicted"/>
<dbReference type="Proteomes" id="UP001149607">
    <property type="component" value="Chromosome"/>
</dbReference>
<evidence type="ECO:0000256" key="1">
    <source>
        <dbReference type="SAM" id="SignalP"/>
    </source>
</evidence>
<keyword evidence="1" id="KW-0732">Signal</keyword>
<feature type="chain" id="PRO_5042786744" evidence="1">
    <location>
        <begin position="21"/>
        <end position="163"/>
    </location>
</feature>
<organism evidence="2">
    <name type="scientific">Neisseria leonii</name>
    <dbReference type="NCBI Taxonomy" id="2995413"/>
    <lineage>
        <taxon>Bacteria</taxon>
        <taxon>Pseudomonadati</taxon>
        <taxon>Pseudomonadota</taxon>
        <taxon>Betaproteobacteria</taxon>
        <taxon>Neisseriales</taxon>
        <taxon>Neisseriaceae</taxon>
        <taxon>Neisseria</taxon>
    </lineage>
</organism>
<name>A0A9X4E0B1_9NEIS</name>
<reference evidence="3" key="2">
    <citation type="submission" date="2024-02" db="EMBL/GenBank/DDBJ databases">
        <title>Neisseria leonii sp. nov.</title>
        <authorList>
            <person name="Boutroux M."/>
            <person name="Favre-Rochex S."/>
            <person name="Gorgette O."/>
            <person name="Touak G."/>
            <person name="Muhle E."/>
            <person name="Chesneau O."/>
            <person name="Clermont D."/>
            <person name="Rahi P."/>
        </authorList>
    </citation>
    <scope>NUCLEOTIDE SEQUENCE</scope>
    <source>
        <strain evidence="3">51.81</strain>
    </source>
</reference>
<keyword evidence="4" id="KW-1185">Reference proteome</keyword>
<feature type="signal peptide" evidence="1">
    <location>
        <begin position="1"/>
        <end position="20"/>
    </location>
</feature>
<evidence type="ECO:0000313" key="3">
    <source>
        <dbReference type="EMBL" id="WWY04158.1"/>
    </source>
</evidence>
<dbReference type="EMBL" id="CP146598">
    <property type="protein sequence ID" value="WWY04158.1"/>
    <property type="molecule type" value="Genomic_DNA"/>
</dbReference>